<evidence type="ECO:0000313" key="13">
    <source>
        <dbReference type="EMBL" id="SVA03937.1"/>
    </source>
</evidence>
<accession>A0A381SNI6</accession>
<evidence type="ECO:0000256" key="11">
    <source>
        <dbReference type="ARBA" id="ARBA00023277"/>
    </source>
</evidence>
<dbReference type="HAMAP" id="MF_01987">
    <property type="entry name" value="Ribokinase"/>
    <property type="match status" value="1"/>
</dbReference>
<dbReference type="InterPro" id="IPR011611">
    <property type="entry name" value="PfkB_dom"/>
</dbReference>
<evidence type="ECO:0000256" key="6">
    <source>
        <dbReference type="ARBA" id="ARBA00022741"/>
    </source>
</evidence>
<dbReference type="InterPro" id="IPR002139">
    <property type="entry name" value="Ribo/fructo_kinase"/>
</dbReference>
<sequence>MSEALVFGGVNLDQVVYLSRPPKEGETLEGENIETFLGGKGANQAVALSRLGASVSFVGNVGRDSFGEELTASLSSEGIDLSMLGSVNEKTGTALINVFENSENQIIYIPGANKLTSHKQVTPESLETANIIVSQMEVNPKEVEQLFANSKNKNCINILNLAPFKQPSNSLIAHTDIMVFNELEFSLFTRLDTSIPLELDSLKEKLENLKLNHKLSLIVTLGERGLVYYENHKMDYIEAVKVNAVDTVGSGDCFVGALSYSLLQGRSLEESCEFANKSAALSVTKKGAATSMPKMEEVRSFYKL</sequence>
<comment type="similarity">
    <text evidence="1">Belongs to the carbohydrate kinase PfkB family.</text>
</comment>
<dbReference type="PANTHER" id="PTHR10584">
    <property type="entry name" value="SUGAR KINASE"/>
    <property type="match status" value="1"/>
</dbReference>
<organism evidence="13">
    <name type="scientific">marine metagenome</name>
    <dbReference type="NCBI Taxonomy" id="408172"/>
    <lineage>
        <taxon>unclassified sequences</taxon>
        <taxon>metagenomes</taxon>
        <taxon>ecological metagenomes</taxon>
    </lineage>
</organism>
<dbReference type="Pfam" id="PF00294">
    <property type="entry name" value="PfkB"/>
    <property type="match status" value="1"/>
</dbReference>
<dbReference type="AlphaFoldDB" id="A0A381SNI6"/>
<dbReference type="CDD" id="cd01174">
    <property type="entry name" value="ribokinase"/>
    <property type="match status" value="1"/>
</dbReference>
<keyword evidence="4" id="KW-0808">Transferase</keyword>
<keyword evidence="6" id="KW-0547">Nucleotide-binding</keyword>
<feature type="domain" description="Carbohydrate kinase PfkB" evidence="12">
    <location>
        <begin position="3"/>
        <end position="294"/>
    </location>
</feature>
<dbReference type="EC" id="2.7.1.15" evidence="2"/>
<evidence type="ECO:0000256" key="5">
    <source>
        <dbReference type="ARBA" id="ARBA00022723"/>
    </source>
</evidence>
<keyword evidence="10" id="KW-0630">Potassium</keyword>
<name>A0A381SNI6_9ZZZZ</name>
<dbReference type="InterPro" id="IPR011877">
    <property type="entry name" value="Ribokinase"/>
</dbReference>
<dbReference type="PRINTS" id="PR00990">
    <property type="entry name" value="RIBOKINASE"/>
</dbReference>
<keyword evidence="5" id="KW-0479">Metal-binding</keyword>
<evidence type="ECO:0000256" key="2">
    <source>
        <dbReference type="ARBA" id="ARBA00012035"/>
    </source>
</evidence>
<evidence type="ECO:0000256" key="4">
    <source>
        <dbReference type="ARBA" id="ARBA00022679"/>
    </source>
</evidence>
<evidence type="ECO:0000259" key="12">
    <source>
        <dbReference type="Pfam" id="PF00294"/>
    </source>
</evidence>
<evidence type="ECO:0000256" key="9">
    <source>
        <dbReference type="ARBA" id="ARBA00022842"/>
    </source>
</evidence>
<dbReference type="GO" id="GO:0046872">
    <property type="term" value="F:metal ion binding"/>
    <property type="evidence" value="ECO:0007669"/>
    <property type="project" value="UniProtKB-KW"/>
</dbReference>
<dbReference type="PROSITE" id="PS00584">
    <property type="entry name" value="PFKB_KINASES_2"/>
    <property type="match status" value="1"/>
</dbReference>
<evidence type="ECO:0000256" key="10">
    <source>
        <dbReference type="ARBA" id="ARBA00022958"/>
    </source>
</evidence>
<keyword evidence="11" id="KW-0119">Carbohydrate metabolism</keyword>
<keyword evidence="9" id="KW-0460">Magnesium</keyword>
<dbReference type="SUPFAM" id="SSF53613">
    <property type="entry name" value="Ribokinase-like"/>
    <property type="match status" value="1"/>
</dbReference>
<evidence type="ECO:0000256" key="3">
    <source>
        <dbReference type="ARBA" id="ARBA00016943"/>
    </source>
</evidence>
<dbReference type="EMBL" id="UINC01003168">
    <property type="protein sequence ID" value="SVA03937.1"/>
    <property type="molecule type" value="Genomic_DNA"/>
</dbReference>
<dbReference type="InterPro" id="IPR029056">
    <property type="entry name" value="Ribokinase-like"/>
</dbReference>
<protein>
    <recommendedName>
        <fullName evidence="3">Ribokinase</fullName>
        <ecNumber evidence="2">2.7.1.15</ecNumber>
    </recommendedName>
</protein>
<keyword evidence="8" id="KW-0067">ATP-binding</keyword>
<dbReference type="Gene3D" id="3.40.1190.20">
    <property type="match status" value="1"/>
</dbReference>
<dbReference type="PROSITE" id="PS00583">
    <property type="entry name" value="PFKB_KINASES_1"/>
    <property type="match status" value="1"/>
</dbReference>
<evidence type="ECO:0000256" key="8">
    <source>
        <dbReference type="ARBA" id="ARBA00022840"/>
    </source>
</evidence>
<reference evidence="13" key="1">
    <citation type="submission" date="2018-05" db="EMBL/GenBank/DDBJ databases">
        <authorList>
            <person name="Lanie J.A."/>
            <person name="Ng W.-L."/>
            <person name="Kazmierczak K.M."/>
            <person name="Andrzejewski T.M."/>
            <person name="Davidsen T.M."/>
            <person name="Wayne K.J."/>
            <person name="Tettelin H."/>
            <person name="Glass J.I."/>
            <person name="Rusch D."/>
            <person name="Podicherti R."/>
            <person name="Tsui H.-C.T."/>
            <person name="Winkler M.E."/>
        </authorList>
    </citation>
    <scope>NUCLEOTIDE SEQUENCE</scope>
</reference>
<dbReference type="InterPro" id="IPR002173">
    <property type="entry name" value="Carboh/pur_kinase_PfkB_CS"/>
</dbReference>
<dbReference type="GO" id="GO:0006014">
    <property type="term" value="P:D-ribose metabolic process"/>
    <property type="evidence" value="ECO:0007669"/>
    <property type="project" value="InterPro"/>
</dbReference>
<gene>
    <name evidence="13" type="ORF">METZ01_LOCUS56791</name>
</gene>
<proteinExistence type="inferred from homology"/>
<dbReference type="PANTHER" id="PTHR10584:SF166">
    <property type="entry name" value="RIBOKINASE"/>
    <property type="match status" value="1"/>
</dbReference>
<keyword evidence="7" id="KW-0418">Kinase</keyword>
<dbReference type="GO" id="GO:0004747">
    <property type="term" value="F:ribokinase activity"/>
    <property type="evidence" value="ECO:0007669"/>
    <property type="project" value="UniProtKB-EC"/>
</dbReference>
<dbReference type="GO" id="GO:0005524">
    <property type="term" value="F:ATP binding"/>
    <property type="evidence" value="ECO:0007669"/>
    <property type="project" value="UniProtKB-KW"/>
</dbReference>
<evidence type="ECO:0000256" key="1">
    <source>
        <dbReference type="ARBA" id="ARBA00010688"/>
    </source>
</evidence>
<evidence type="ECO:0000256" key="7">
    <source>
        <dbReference type="ARBA" id="ARBA00022777"/>
    </source>
</evidence>